<dbReference type="EMBL" id="AWGA01000065">
    <property type="protein sequence ID" value="TEA26812.1"/>
    <property type="molecule type" value="Genomic_DNA"/>
</dbReference>
<evidence type="ECO:0000256" key="10">
    <source>
        <dbReference type="ARBA" id="ARBA00022692"/>
    </source>
</evidence>
<dbReference type="InterPro" id="IPR000462">
    <property type="entry name" value="CDP-OH_P_trans"/>
</dbReference>
<dbReference type="Proteomes" id="UP000506160">
    <property type="component" value="Unassembled WGS sequence"/>
</dbReference>
<keyword evidence="11 19" id="KW-1133">Transmembrane helix</keyword>
<keyword evidence="14" id="KW-0594">Phospholipid biosynthesis</keyword>
<organism evidence="20 21">
    <name type="scientific">Candidatus Schmidhempelia bombi str. Bimp</name>
    <dbReference type="NCBI Taxonomy" id="1387197"/>
    <lineage>
        <taxon>Bacteria</taxon>
        <taxon>Pseudomonadati</taxon>
        <taxon>Pseudomonadota</taxon>
        <taxon>Gammaproteobacteria</taxon>
        <taxon>Orbales</taxon>
        <taxon>Orbaceae</taxon>
        <taxon>Candidatus Schmidhempelia</taxon>
    </lineage>
</organism>
<accession>A0AB94IBN0</accession>
<feature type="transmembrane region" description="Helical" evidence="19">
    <location>
        <begin position="7"/>
        <end position="26"/>
    </location>
</feature>
<evidence type="ECO:0000256" key="5">
    <source>
        <dbReference type="ARBA" id="ARBA00013170"/>
    </source>
</evidence>
<dbReference type="PANTHER" id="PTHR14269:SF62">
    <property type="entry name" value="CDP-DIACYLGLYCEROL--GLYCEROL-3-PHOSPHATE 3-PHOSPHATIDYLTRANSFERASE 1, CHLOROPLASTIC"/>
    <property type="match status" value="1"/>
</dbReference>
<evidence type="ECO:0000256" key="1">
    <source>
        <dbReference type="ARBA" id="ARBA00004651"/>
    </source>
</evidence>
<dbReference type="NCBIfam" id="TIGR00560">
    <property type="entry name" value="pgsA"/>
    <property type="match status" value="1"/>
</dbReference>
<evidence type="ECO:0000256" key="18">
    <source>
        <dbReference type="RuleBase" id="RU003750"/>
    </source>
</evidence>
<keyword evidence="7" id="KW-1003">Cell membrane</keyword>
<dbReference type="AlphaFoldDB" id="A0AB94IBN0"/>
<gene>
    <name evidence="20" type="primary">pgsA</name>
    <name evidence="20" type="ORF">O970_07055</name>
</gene>
<evidence type="ECO:0000256" key="16">
    <source>
        <dbReference type="ARBA" id="ARBA00048586"/>
    </source>
</evidence>
<dbReference type="RefSeq" id="WP_024496417.1">
    <property type="nucleotide sequence ID" value="NZ_AWGA01000065.1"/>
</dbReference>
<comment type="similarity">
    <text evidence="4 18">Belongs to the CDP-alcohol phosphatidyltransferase class-I family.</text>
</comment>
<comment type="catalytic activity">
    <reaction evidence="16">
        <text>a CDP-1,2-diacyl-sn-glycerol + sn-glycerol 3-phosphate = a 1,2-diacyl-sn-glycero-3-phospho-(1'-sn-glycero-3'-phosphate) + CMP + H(+)</text>
        <dbReference type="Rhea" id="RHEA:12593"/>
        <dbReference type="ChEBI" id="CHEBI:15378"/>
        <dbReference type="ChEBI" id="CHEBI:57597"/>
        <dbReference type="ChEBI" id="CHEBI:58332"/>
        <dbReference type="ChEBI" id="CHEBI:60110"/>
        <dbReference type="ChEBI" id="CHEBI:60377"/>
        <dbReference type="EC" id="2.7.8.5"/>
    </reaction>
</comment>
<evidence type="ECO:0000256" key="15">
    <source>
        <dbReference type="ARBA" id="ARBA00023264"/>
    </source>
</evidence>
<dbReference type="PIRSF" id="PIRSF000847">
    <property type="entry name" value="Phos_ph_gly_syn"/>
    <property type="match status" value="1"/>
</dbReference>
<keyword evidence="21" id="KW-1185">Reference proteome</keyword>
<sequence length="185" mass="21048">MKFNIPIILTLFRVALIPFFIVAFYLSTSWSAFITALIFLVAAVTDWFDGYLARKLKQMTRFGAFLDPVADKLMVTIALVLITEHYHSWLISIPAVIMISREILISALREWMAELGKRKSVAVSIIGKIKTVAQMTALTWLLWRPNSLVINAGIIALYLAALLTLWSMCQYLWISHPDLLNEDTE</sequence>
<dbReference type="GO" id="GO:0005886">
    <property type="term" value="C:plasma membrane"/>
    <property type="evidence" value="ECO:0007669"/>
    <property type="project" value="UniProtKB-SubCell"/>
</dbReference>
<keyword evidence="12" id="KW-0443">Lipid metabolism</keyword>
<evidence type="ECO:0000256" key="12">
    <source>
        <dbReference type="ARBA" id="ARBA00023098"/>
    </source>
</evidence>
<evidence type="ECO:0000256" key="11">
    <source>
        <dbReference type="ARBA" id="ARBA00022989"/>
    </source>
</evidence>
<dbReference type="GO" id="GO:0008444">
    <property type="term" value="F:CDP-diacylglycerol-glycerol-3-phosphate 3-phosphatidyltransferase activity"/>
    <property type="evidence" value="ECO:0007669"/>
    <property type="project" value="UniProtKB-UniRule"/>
</dbReference>
<comment type="pathway">
    <text evidence="2">Phospholipid metabolism; phosphatidylglycerol biosynthesis; phosphatidylglycerol from CDP-diacylglycerol: step 1/2.</text>
</comment>
<evidence type="ECO:0000256" key="14">
    <source>
        <dbReference type="ARBA" id="ARBA00023209"/>
    </source>
</evidence>
<comment type="subcellular location">
    <subcellularLocation>
        <location evidence="1">Cell membrane</location>
        <topology evidence="1">Multi-pass membrane protein</topology>
    </subcellularLocation>
</comment>
<evidence type="ECO:0000256" key="2">
    <source>
        <dbReference type="ARBA" id="ARBA00005042"/>
    </source>
</evidence>
<evidence type="ECO:0000256" key="8">
    <source>
        <dbReference type="ARBA" id="ARBA00022516"/>
    </source>
</evidence>
<proteinExistence type="inferred from homology"/>
<evidence type="ECO:0000313" key="20">
    <source>
        <dbReference type="EMBL" id="TEA26812.1"/>
    </source>
</evidence>
<dbReference type="PROSITE" id="PS00379">
    <property type="entry name" value="CDP_ALCOHOL_P_TRANSF"/>
    <property type="match status" value="1"/>
</dbReference>
<evidence type="ECO:0000256" key="19">
    <source>
        <dbReference type="SAM" id="Phobius"/>
    </source>
</evidence>
<dbReference type="InterPro" id="IPR048254">
    <property type="entry name" value="CDP_ALCOHOL_P_TRANSF_CS"/>
</dbReference>
<comment type="pathway">
    <text evidence="3">Lipid metabolism.</text>
</comment>
<keyword evidence="10 19" id="KW-0812">Transmembrane</keyword>
<dbReference type="FunFam" id="1.20.120.1760:FF:000001">
    <property type="entry name" value="CDP-diacylglycerol--glycerol-3-phosphate 3-phosphatidyltransferase"/>
    <property type="match status" value="1"/>
</dbReference>
<evidence type="ECO:0000256" key="13">
    <source>
        <dbReference type="ARBA" id="ARBA00023136"/>
    </source>
</evidence>
<dbReference type="Gene3D" id="1.20.120.1760">
    <property type="match status" value="1"/>
</dbReference>
<feature type="transmembrane region" description="Helical" evidence="19">
    <location>
        <begin position="148"/>
        <end position="166"/>
    </location>
</feature>
<feature type="transmembrane region" description="Helical" evidence="19">
    <location>
        <begin position="32"/>
        <end position="52"/>
    </location>
</feature>
<keyword evidence="13 19" id="KW-0472">Membrane</keyword>
<evidence type="ECO:0000256" key="7">
    <source>
        <dbReference type="ARBA" id="ARBA00022475"/>
    </source>
</evidence>
<keyword evidence="8" id="KW-0444">Lipid biosynthesis</keyword>
<keyword evidence="15" id="KW-1208">Phospholipid metabolism</keyword>
<dbReference type="InterPro" id="IPR004570">
    <property type="entry name" value="Phosphatidylglycerol_P_synth"/>
</dbReference>
<comment type="caution">
    <text evidence="20">The sequence shown here is derived from an EMBL/GenBank/DDBJ whole genome shotgun (WGS) entry which is preliminary data.</text>
</comment>
<evidence type="ECO:0000256" key="17">
    <source>
        <dbReference type="NCBIfam" id="TIGR00560"/>
    </source>
</evidence>
<dbReference type="PANTHER" id="PTHR14269">
    <property type="entry name" value="CDP-DIACYLGLYCEROL--GLYCEROL-3-PHOSPHATE 3-PHOSPHATIDYLTRANSFERASE-RELATED"/>
    <property type="match status" value="1"/>
</dbReference>
<evidence type="ECO:0000256" key="4">
    <source>
        <dbReference type="ARBA" id="ARBA00010441"/>
    </source>
</evidence>
<evidence type="ECO:0000313" key="21">
    <source>
        <dbReference type="Proteomes" id="UP000506160"/>
    </source>
</evidence>
<evidence type="ECO:0000256" key="9">
    <source>
        <dbReference type="ARBA" id="ARBA00022679"/>
    </source>
</evidence>
<dbReference type="Pfam" id="PF01066">
    <property type="entry name" value="CDP-OH_P_transf"/>
    <property type="match status" value="1"/>
</dbReference>
<name>A0AB94IBN0_9GAMM</name>
<reference evidence="20 21" key="1">
    <citation type="journal article" date="2014" name="Appl. Environ. Microbiol.">
        <title>Genomic features of a bumble bee symbiont reflect its host environment.</title>
        <authorList>
            <person name="Martinson V.G."/>
            <person name="Magoc T."/>
            <person name="Koch H."/>
            <person name="Salzberg S.L."/>
            <person name="Moran N.A."/>
        </authorList>
    </citation>
    <scope>NUCLEOTIDE SEQUENCE [LARGE SCALE GENOMIC DNA]</scope>
    <source>
        <strain evidence="20 21">Bimp</strain>
    </source>
</reference>
<dbReference type="InterPro" id="IPR050324">
    <property type="entry name" value="CDP-alcohol_PTase-I"/>
</dbReference>
<dbReference type="EC" id="2.7.8.5" evidence="5 17"/>
<dbReference type="GO" id="GO:0046474">
    <property type="term" value="P:glycerophospholipid biosynthetic process"/>
    <property type="evidence" value="ECO:0007669"/>
    <property type="project" value="TreeGrafter"/>
</dbReference>
<dbReference type="InterPro" id="IPR043130">
    <property type="entry name" value="CDP-OH_PTrfase_TM_dom"/>
</dbReference>
<evidence type="ECO:0000256" key="3">
    <source>
        <dbReference type="ARBA" id="ARBA00005189"/>
    </source>
</evidence>
<protein>
    <recommendedName>
        <fullName evidence="6 17">CDP-diacylglycerol--glycerol-3-phosphate 3-phosphatidyltransferase</fullName>
        <ecNumber evidence="5 17">2.7.8.5</ecNumber>
    </recommendedName>
</protein>
<evidence type="ECO:0000256" key="6">
    <source>
        <dbReference type="ARBA" id="ARBA00014944"/>
    </source>
</evidence>
<keyword evidence="9 18" id="KW-0808">Transferase</keyword>